<dbReference type="InterPro" id="IPR050490">
    <property type="entry name" value="Bact_solute-bd_prot1"/>
</dbReference>
<dbReference type="PROSITE" id="PS51257">
    <property type="entry name" value="PROKAR_LIPOPROTEIN"/>
    <property type="match status" value="1"/>
</dbReference>
<keyword evidence="1" id="KW-0732">Signal</keyword>
<evidence type="ECO:0000313" key="2">
    <source>
        <dbReference type="EMBL" id="MBA2890345.1"/>
    </source>
</evidence>
<dbReference type="EMBL" id="JACDUR010000002">
    <property type="protein sequence ID" value="MBA2890345.1"/>
    <property type="molecule type" value="Genomic_DNA"/>
</dbReference>
<reference evidence="2 3" key="1">
    <citation type="submission" date="2020-07" db="EMBL/GenBank/DDBJ databases">
        <title>Genomic Encyclopedia of Type Strains, Phase IV (KMG-IV): sequencing the most valuable type-strain genomes for metagenomic binning, comparative biology and taxonomic classification.</title>
        <authorList>
            <person name="Goeker M."/>
        </authorList>
    </citation>
    <scope>NUCLEOTIDE SEQUENCE [LARGE SCALE GENOMIC DNA]</scope>
    <source>
        <strain evidence="2 3">DSM 45533</strain>
    </source>
</reference>
<gene>
    <name evidence="2" type="ORF">HNR30_001686</name>
</gene>
<feature type="signal peptide" evidence="1">
    <location>
        <begin position="1"/>
        <end position="20"/>
    </location>
</feature>
<proteinExistence type="predicted"/>
<accession>A0A7W0CG58</accession>
<organism evidence="2 3">
    <name type="scientific">Nonomuraea soli</name>
    <dbReference type="NCBI Taxonomy" id="1032476"/>
    <lineage>
        <taxon>Bacteria</taxon>
        <taxon>Bacillati</taxon>
        <taxon>Actinomycetota</taxon>
        <taxon>Actinomycetes</taxon>
        <taxon>Streptosporangiales</taxon>
        <taxon>Streptosporangiaceae</taxon>
        <taxon>Nonomuraea</taxon>
    </lineage>
</organism>
<dbReference type="InterPro" id="IPR006059">
    <property type="entry name" value="SBP"/>
</dbReference>
<dbReference type="PANTHER" id="PTHR43649">
    <property type="entry name" value="ARABINOSE-BINDING PROTEIN-RELATED"/>
    <property type="match status" value="1"/>
</dbReference>
<evidence type="ECO:0000313" key="3">
    <source>
        <dbReference type="Proteomes" id="UP000530928"/>
    </source>
</evidence>
<protein>
    <submittedName>
        <fullName evidence="2">Raffinose/stachyose/melibiose transport system substrate-binding protein</fullName>
    </submittedName>
</protein>
<comment type="caution">
    <text evidence="2">The sequence shown here is derived from an EMBL/GenBank/DDBJ whole genome shotgun (WGS) entry which is preliminary data.</text>
</comment>
<dbReference type="SUPFAM" id="SSF53850">
    <property type="entry name" value="Periplasmic binding protein-like II"/>
    <property type="match status" value="1"/>
</dbReference>
<feature type="chain" id="PRO_5038624188" evidence="1">
    <location>
        <begin position="21"/>
        <end position="439"/>
    </location>
</feature>
<dbReference type="PANTHER" id="PTHR43649:SF12">
    <property type="entry name" value="DIACETYLCHITOBIOSE BINDING PROTEIN DASA"/>
    <property type="match status" value="1"/>
</dbReference>
<dbReference type="Pfam" id="PF01547">
    <property type="entry name" value="SBP_bac_1"/>
    <property type="match status" value="1"/>
</dbReference>
<dbReference type="RefSeq" id="WP_181609176.1">
    <property type="nucleotide sequence ID" value="NZ_BAABAM010000006.1"/>
</dbReference>
<keyword evidence="3" id="KW-1185">Reference proteome</keyword>
<name>A0A7W0CG58_9ACTN</name>
<sequence length="439" mass="47076">MSPISSRLAAGALVLGLVTACGGDPAPQGAAQAASKELVYWSMWKQGEPQQVALQAAIERFTKDTGIKVSVEWAGRDVVKQKLPAALTTSKVPDVVDQSDDTIRPFMVTPGVARGLGKVYEADVPGEPGKKVKDVIPAKYTQSPALKLASGEPYMVPYSVAGIGLFYDAAALPEVAAAPPKDWASFTALLDRLKAGGAMAPITADGEQYWSDSYWMNYYLYRTIGADGLKAVAEDRTGEAWRKPEVLAAAQQIEKFARQGYLLKGYDASKYPEQQKNWAQNKAAFMIMGSWLPGEVGTYAKPGFKPASMPFPKVGGPAQGEEVVQFGFAMPTKAKNVEAGERFIAHLTSKTFADDLARTASVLSPREDAVVPEALAGLKKQLDGVAATYPFAAGLSVPGWADKVYYSTLGELFNGKLSAQEFVDKIAGVQAEFWKNQGN</sequence>
<dbReference type="Gene3D" id="3.40.190.10">
    <property type="entry name" value="Periplasmic binding protein-like II"/>
    <property type="match status" value="2"/>
</dbReference>
<evidence type="ECO:0000256" key="1">
    <source>
        <dbReference type="SAM" id="SignalP"/>
    </source>
</evidence>
<dbReference type="AlphaFoldDB" id="A0A7W0CG58"/>
<dbReference type="Proteomes" id="UP000530928">
    <property type="component" value="Unassembled WGS sequence"/>
</dbReference>